<name>A0A0N7JH55_9CAUL</name>
<dbReference type="Pfam" id="PF03055">
    <property type="entry name" value="RPE65"/>
    <property type="match status" value="1"/>
</dbReference>
<keyword evidence="8" id="KW-1185">Reference proteome</keyword>
<keyword evidence="3 6" id="KW-0560">Oxidoreductase</keyword>
<accession>A0A0N7JH55</accession>
<gene>
    <name evidence="7" type="ORF">AQ619_03265</name>
</gene>
<comment type="similarity">
    <text evidence="1 6">Belongs to the carotenoid oxygenase family.</text>
</comment>
<evidence type="ECO:0000256" key="5">
    <source>
        <dbReference type="PIRSR" id="PIRSR604294-1"/>
    </source>
</evidence>
<keyword evidence="4 5" id="KW-0408">Iron</keyword>
<feature type="binding site" evidence="5">
    <location>
        <position position="214"/>
    </location>
    <ligand>
        <name>Fe cation</name>
        <dbReference type="ChEBI" id="CHEBI:24875"/>
        <note>catalytic</note>
    </ligand>
</feature>
<dbReference type="PANTHER" id="PTHR10543">
    <property type="entry name" value="BETA-CAROTENE DIOXYGENASE"/>
    <property type="match status" value="1"/>
</dbReference>
<dbReference type="AlphaFoldDB" id="A0A0N7JH55"/>
<evidence type="ECO:0000256" key="3">
    <source>
        <dbReference type="ARBA" id="ARBA00023002"/>
    </source>
</evidence>
<dbReference type="PANTHER" id="PTHR10543:SF89">
    <property type="entry name" value="CAROTENOID 9,10(9',10')-CLEAVAGE DIOXYGENASE 1"/>
    <property type="match status" value="1"/>
</dbReference>
<evidence type="ECO:0000313" key="7">
    <source>
        <dbReference type="EMBL" id="ALL12450.1"/>
    </source>
</evidence>
<evidence type="ECO:0000256" key="6">
    <source>
        <dbReference type="RuleBase" id="RU364048"/>
    </source>
</evidence>
<evidence type="ECO:0000256" key="2">
    <source>
        <dbReference type="ARBA" id="ARBA00022723"/>
    </source>
</evidence>
<dbReference type="EC" id="1.13.11.-" evidence="6"/>
<dbReference type="Proteomes" id="UP000056905">
    <property type="component" value="Chromosome"/>
</dbReference>
<sequence length="460" mass="50198">MDGEVRVNPYLTGNFAPVHSEDDFELVVEGVLPPGLTGTLYRNGPNPQFEARDGNYHWFVGDGMLHAFTLDAGRVHYRNRWVRTNKWTVEHAAGQALFGSWGNPMTTDPSVMGTDSGVANTNIVQHAGRLLALEEAHAPFQLSGPELDSIGSYDLGGKVTAHPKTCPLTGEMVFFAYADDPMPLSNKVSWGVADANGTLLKRETFEAPYCSMIHDFAVTREHVVIPVLPLTGSLQRAMGGKPVFAWEPEKGGQLAVLRRDRGVESLRWFEAPKGYVFHVMNAFDEGETVIVDVMRHAAAPLFPKADGTRGENAAAYLVRWTIDLASGSVTETQLDDLAGEFPRFDERLAGLPYRHGWFVGQSLKPGDFRTHIIAHIDLETGRRSEWSVPVGDAVSEAVFTPASPTAPEGEGWLTAVVYRGQLNASELVVLDAQNVAAGPVASAKVPRRVPFGFHGNWVNA</sequence>
<dbReference type="KEGG" id="chq:AQ619_03265"/>
<protein>
    <recommendedName>
        <fullName evidence="6">Dioxygenase</fullName>
        <ecNumber evidence="6">1.13.11.-</ecNumber>
    </recommendedName>
</protein>
<evidence type="ECO:0000256" key="1">
    <source>
        <dbReference type="ARBA" id="ARBA00006787"/>
    </source>
</evidence>
<comment type="cofactor">
    <cofactor evidence="5 6">
        <name>Fe(2+)</name>
        <dbReference type="ChEBI" id="CHEBI:29033"/>
    </cofactor>
    <text evidence="5 6">Binds 1 Fe(2+) ion per subunit.</text>
</comment>
<reference evidence="7 8" key="1">
    <citation type="submission" date="2015-10" db="EMBL/GenBank/DDBJ databases">
        <title>Conservation of the essential genome among Caulobacter and Brevundimonas species.</title>
        <authorList>
            <person name="Scott D."/>
            <person name="Ely B."/>
        </authorList>
    </citation>
    <scope>NUCLEOTIDE SEQUENCE [LARGE SCALE GENOMIC DNA]</scope>
    <source>
        <strain evidence="7 8">CB4</strain>
    </source>
</reference>
<feature type="binding site" evidence="5">
    <location>
        <position position="278"/>
    </location>
    <ligand>
        <name>Fe cation</name>
        <dbReference type="ChEBI" id="CHEBI:24875"/>
        <note>catalytic</note>
    </ligand>
</feature>
<evidence type="ECO:0000313" key="8">
    <source>
        <dbReference type="Proteomes" id="UP000056905"/>
    </source>
</evidence>
<dbReference type="GO" id="GO:0016121">
    <property type="term" value="P:carotene catabolic process"/>
    <property type="evidence" value="ECO:0007669"/>
    <property type="project" value="TreeGrafter"/>
</dbReference>
<evidence type="ECO:0000256" key="4">
    <source>
        <dbReference type="ARBA" id="ARBA00023004"/>
    </source>
</evidence>
<keyword evidence="6" id="KW-0223">Dioxygenase</keyword>
<feature type="binding site" evidence="5">
    <location>
        <position position="162"/>
    </location>
    <ligand>
        <name>Fe cation</name>
        <dbReference type="ChEBI" id="CHEBI:24875"/>
        <note>catalytic</note>
    </ligand>
</feature>
<dbReference type="STRING" id="69395.AQ619_03265"/>
<dbReference type="EMBL" id="CP013002">
    <property type="protein sequence ID" value="ALL12450.1"/>
    <property type="molecule type" value="Genomic_DNA"/>
</dbReference>
<feature type="binding site" evidence="5">
    <location>
        <position position="454"/>
    </location>
    <ligand>
        <name>Fe cation</name>
        <dbReference type="ChEBI" id="CHEBI:24875"/>
        <note>catalytic</note>
    </ligand>
</feature>
<dbReference type="GO" id="GO:0010436">
    <property type="term" value="F:carotenoid dioxygenase activity"/>
    <property type="evidence" value="ECO:0007669"/>
    <property type="project" value="TreeGrafter"/>
</dbReference>
<dbReference type="RefSeq" id="WP_062144187.1">
    <property type="nucleotide sequence ID" value="NZ_CP013002.1"/>
</dbReference>
<proteinExistence type="inferred from homology"/>
<dbReference type="InterPro" id="IPR004294">
    <property type="entry name" value="Carotenoid_Oase"/>
</dbReference>
<dbReference type="GO" id="GO:0046872">
    <property type="term" value="F:metal ion binding"/>
    <property type="evidence" value="ECO:0007669"/>
    <property type="project" value="UniProtKB-KW"/>
</dbReference>
<keyword evidence="2 5" id="KW-0479">Metal-binding</keyword>
<organism evidence="7 8">
    <name type="scientific">Caulobacter henricii</name>
    <dbReference type="NCBI Taxonomy" id="69395"/>
    <lineage>
        <taxon>Bacteria</taxon>
        <taxon>Pseudomonadati</taxon>
        <taxon>Pseudomonadota</taxon>
        <taxon>Alphaproteobacteria</taxon>
        <taxon>Caulobacterales</taxon>
        <taxon>Caulobacteraceae</taxon>
        <taxon>Caulobacter</taxon>
    </lineage>
</organism>
<dbReference type="OrthoDB" id="6636843at2"/>